<feature type="signal peptide" evidence="2">
    <location>
        <begin position="1"/>
        <end position="24"/>
    </location>
</feature>
<keyword evidence="1" id="KW-0175">Coiled coil</keyword>
<protein>
    <recommendedName>
        <fullName evidence="5">Porin</fullName>
    </recommendedName>
</protein>
<gene>
    <name evidence="3" type="ORF">GRI48_09640</name>
</gene>
<evidence type="ECO:0000256" key="1">
    <source>
        <dbReference type="SAM" id="Coils"/>
    </source>
</evidence>
<dbReference type="SUPFAM" id="SSF56935">
    <property type="entry name" value="Porins"/>
    <property type="match status" value="1"/>
</dbReference>
<evidence type="ECO:0008006" key="5">
    <source>
        <dbReference type="Google" id="ProtNLM"/>
    </source>
</evidence>
<dbReference type="InterPro" id="IPR010870">
    <property type="entry name" value="Porin_O/P"/>
</dbReference>
<sequence length="460" mass="48605">MKFPITSAVVAVAVASGWALPAQAQDADSAAVQQELAEMRAMMARMAARIDTLEGELAQAEAKADAAQTSAGEAVASAAAAQETASKAPSIAWKGAPLIEGEGGWSFKPRGRLMYDVGFSSAPSSTGRADGFGNEARRARLGVEGDIPGGFGYKFELDFAGGEVDATDAYLSYGDGPIEVIVGQHNNFQSLDELTSSLHSSFIERAAFTDAFGFERRVGASVTYKQGIVLAQAGLFTDNINDTSSKNRGADARLVLMPKMGDAQLHLGGSVHYNDLDDPAASVRYRQRPFVHFTSERFVNTGNLAAASETGYGLEGAVIAGPFHAAAEGFWQQVSRPGALSDPTFFGGYAEVGYFLTSGDSRGYKSGKFDRVKPANPVGKGGFGSVQVNLRYDYLDLNDAGITGGIQNAYQASLIWKPTDYVLFSLNYGKQAYDDAVYAAAGGDTSYSVDAFGARAQVDF</sequence>
<accession>A0A844YHR8</accession>
<dbReference type="AlphaFoldDB" id="A0A844YHR8"/>
<reference evidence="3 4" key="1">
    <citation type="submission" date="2019-12" db="EMBL/GenBank/DDBJ databases">
        <title>Genomic-based taxomic classification of the family Erythrobacteraceae.</title>
        <authorList>
            <person name="Xu L."/>
        </authorList>
    </citation>
    <scope>NUCLEOTIDE SEQUENCE [LARGE SCALE GENOMIC DNA]</scope>
    <source>
        <strain evidence="3 4">MCCC 1A09965</strain>
    </source>
</reference>
<dbReference type="Gene3D" id="2.40.160.10">
    <property type="entry name" value="Porin"/>
    <property type="match status" value="1"/>
</dbReference>
<feature type="chain" id="PRO_5033047244" description="Porin" evidence="2">
    <location>
        <begin position="25"/>
        <end position="460"/>
    </location>
</feature>
<dbReference type="RefSeq" id="WP_160674637.1">
    <property type="nucleotide sequence ID" value="NZ_WTYN01000001.1"/>
</dbReference>
<dbReference type="Pfam" id="PF07396">
    <property type="entry name" value="Porin_O_P"/>
    <property type="match status" value="1"/>
</dbReference>
<dbReference type="OrthoDB" id="9807854at2"/>
<dbReference type="EMBL" id="WTYN01000001">
    <property type="protein sequence ID" value="MXO63273.1"/>
    <property type="molecule type" value="Genomic_DNA"/>
</dbReference>
<evidence type="ECO:0000256" key="2">
    <source>
        <dbReference type="SAM" id="SignalP"/>
    </source>
</evidence>
<feature type="coiled-coil region" evidence="1">
    <location>
        <begin position="36"/>
        <end position="70"/>
    </location>
</feature>
<evidence type="ECO:0000313" key="3">
    <source>
        <dbReference type="EMBL" id="MXO63273.1"/>
    </source>
</evidence>
<comment type="caution">
    <text evidence="3">The sequence shown here is derived from an EMBL/GenBank/DDBJ whole genome shotgun (WGS) entry which is preliminary data.</text>
</comment>
<proteinExistence type="predicted"/>
<organism evidence="3 4">
    <name type="scientific">Qipengyuania oceanensis</name>
    <dbReference type="NCBI Taxonomy" id="1463597"/>
    <lineage>
        <taxon>Bacteria</taxon>
        <taxon>Pseudomonadati</taxon>
        <taxon>Pseudomonadota</taxon>
        <taxon>Alphaproteobacteria</taxon>
        <taxon>Sphingomonadales</taxon>
        <taxon>Erythrobacteraceae</taxon>
        <taxon>Qipengyuania</taxon>
    </lineage>
</organism>
<evidence type="ECO:0000313" key="4">
    <source>
        <dbReference type="Proteomes" id="UP000445582"/>
    </source>
</evidence>
<name>A0A844YHR8_9SPHN</name>
<keyword evidence="4" id="KW-1185">Reference proteome</keyword>
<dbReference type="InterPro" id="IPR023614">
    <property type="entry name" value="Porin_dom_sf"/>
</dbReference>
<dbReference type="Proteomes" id="UP000445582">
    <property type="component" value="Unassembled WGS sequence"/>
</dbReference>
<keyword evidence="2" id="KW-0732">Signal</keyword>